<sequence>MVQPRIKVFWDLETCPPPTAHLISPLDLLESIRVFTSGLGVVTSIKAYWDRNNAKDSTSNATSLRTAMPSMGISLTDCSSVQEYSEDALARTLTGKFRILATTTL</sequence>
<proteinExistence type="predicted"/>
<gene>
    <name evidence="1" type="ORF">P691DRAFT_767501</name>
</gene>
<reference evidence="1" key="1">
    <citation type="submission" date="2020-11" db="EMBL/GenBank/DDBJ databases">
        <authorList>
            <consortium name="DOE Joint Genome Institute"/>
            <person name="Ahrendt S."/>
            <person name="Riley R."/>
            <person name="Andreopoulos W."/>
            <person name="Labutti K."/>
            <person name="Pangilinan J."/>
            <person name="Ruiz-Duenas F.J."/>
            <person name="Barrasa J.M."/>
            <person name="Sanchez-Garcia M."/>
            <person name="Camarero S."/>
            <person name="Miyauchi S."/>
            <person name="Serrano A."/>
            <person name="Linde D."/>
            <person name="Babiker R."/>
            <person name="Drula E."/>
            <person name="Ayuso-Fernandez I."/>
            <person name="Pacheco R."/>
            <person name="Padilla G."/>
            <person name="Ferreira P."/>
            <person name="Barriuso J."/>
            <person name="Kellner H."/>
            <person name="Castanera R."/>
            <person name="Alfaro M."/>
            <person name="Ramirez L."/>
            <person name="Pisabarro A.G."/>
            <person name="Kuo A."/>
            <person name="Tritt A."/>
            <person name="Lipzen A."/>
            <person name="He G."/>
            <person name="Yan M."/>
            <person name="Ng V."/>
            <person name="Cullen D."/>
            <person name="Martin F."/>
            <person name="Rosso M.-N."/>
            <person name="Henrissat B."/>
            <person name="Hibbett D."/>
            <person name="Martinez A.T."/>
            <person name="Grigoriev I.V."/>
        </authorList>
    </citation>
    <scope>NUCLEOTIDE SEQUENCE</scope>
    <source>
        <strain evidence="1">MF-IS2</strain>
    </source>
</reference>
<organism evidence="1 2">
    <name type="scientific">Macrolepiota fuliginosa MF-IS2</name>
    <dbReference type="NCBI Taxonomy" id="1400762"/>
    <lineage>
        <taxon>Eukaryota</taxon>
        <taxon>Fungi</taxon>
        <taxon>Dikarya</taxon>
        <taxon>Basidiomycota</taxon>
        <taxon>Agaricomycotina</taxon>
        <taxon>Agaricomycetes</taxon>
        <taxon>Agaricomycetidae</taxon>
        <taxon>Agaricales</taxon>
        <taxon>Agaricineae</taxon>
        <taxon>Agaricaceae</taxon>
        <taxon>Macrolepiota</taxon>
    </lineage>
</organism>
<dbReference type="Proteomes" id="UP000807342">
    <property type="component" value="Unassembled WGS sequence"/>
</dbReference>
<comment type="caution">
    <text evidence="1">The sequence shown here is derived from an EMBL/GenBank/DDBJ whole genome shotgun (WGS) entry which is preliminary data.</text>
</comment>
<name>A0A9P6BUS6_9AGAR</name>
<evidence type="ECO:0000313" key="2">
    <source>
        <dbReference type="Proteomes" id="UP000807342"/>
    </source>
</evidence>
<dbReference type="OrthoDB" id="3062738at2759"/>
<evidence type="ECO:0008006" key="3">
    <source>
        <dbReference type="Google" id="ProtNLM"/>
    </source>
</evidence>
<dbReference type="AlphaFoldDB" id="A0A9P6BUS6"/>
<dbReference type="EMBL" id="MU152386">
    <property type="protein sequence ID" value="KAF9440616.1"/>
    <property type="molecule type" value="Genomic_DNA"/>
</dbReference>
<protein>
    <recommendedName>
        <fullName evidence="3">NYN domain-containing protein</fullName>
    </recommendedName>
</protein>
<evidence type="ECO:0000313" key="1">
    <source>
        <dbReference type="EMBL" id="KAF9440616.1"/>
    </source>
</evidence>
<keyword evidence="2" id="KW-1185">Reference proteome</keyword>
<accession>A0A9P6BUS6</accession>